<evidence type="ECO:0000259" key="6">
    <source>
        <dbReference type="Pfam" id="PF00626"/>
    </source>
</evidence>
<dbReference type="Gene3D" id="3.50.7.10">
    <property type="entry name" value="GroEL"/>
    <property type="match status" value="1"/>
</dbReference>
<dbReference type="InterPro" id="IPR029006">
    <property type="entry name" value="ADF-H/Gelsolin-like_dom_sf"/>
</dbReference>
<name>A0A4S8KZM2_DENBC</name>
<dbReference type="InterPro" id="IPR027409">
    <property type="entry name" value="GroEL-like_apical_dom_sf"/>
</dbReference>
<evidence type="ECO:0000256" key="4">
    <source>
        <dbReference type="ARBA" id="ARBA00023136"/>
    </source>
</evidence>
<feature type="domain" description="Sec23/Sec24 beta-sandwich" evidence="8">
    <location>
        <begin position="613"/>
        <end position="695"/>
    </location>
</feature>
<dbReference type="Gene3D" id="3.30.260.10">
    <property type="entry name" value="TCP-1-like chaperonin intermediate domain"/>
    <property type="match status" value="1"/>
</dbReference>
<feature type="domain" description="Gelsolin-like" evidence="6">
    <location>
        <begin position="793"/>
        <end position="838"/>
    </location>
</feature>
<dbReference type="InterPro" id="IPR050550">
    <property type="entry name" value="SEC23_SEC24_subfamily"/>
</dbReference>
<dbReference type="Gene3D" id="1.20.120.730">
    <property type="entry name" value="Sec23/Sec24 helical domain"/>
    <property type="match status" value="1"/>
</dbReference>
<keyword evidence="3" id="KW-0931">ER-Golgi transport</keyword>
<keyword evidence="2" id="KW-0256">Endoplasmic reticulum</keyword>
<evidence type="ECO:0000256" key="1">
    <source>
        <dbReference type="ARBA" id="ARBA00004586"/>
    </source>
</evidence>
<feature type="region of interest" description="Disordered" evidence="5">
    <location>
        <begin position="1"/>
        <end position="47"/>
    </location>
</feature>
<keyword evidence="4" id="KW-0472">Membrane</keyword>
<dbReference type="GO" id="GO:0006886">
    <property type="term" value="P:intracellular protein transport"/>
    <property type="evidence" value="ECO:0007669"/>
    <property type="project" value="InterPro"/>
</dbReference>
<feature type="compositionally biased region" description="Low complexity" evidence="5">
    <location>
        <begin position="100"/>
        <end position="112"/>
    </location>
</feature>
<reference evidence="9 10" key="1">
    <citation type="journal article" date="2019" name="Nat. Ecol. Evol.">
        <title>Megaphylogeny resolves global patterns of mushroom evolution.</title>
        <authorList>
            <person name="Varga T."/>
            <person name="Krizsan K."/>
            <person name="Foldi C."/>
            <person name="Dima B."/>
            <person name="Sanchez-Garcia M."/>
            <person name="Sanchez-Ramirez S."/>
            <person name="Szollosi G.J."/>
            <person name="Szarkandi J.G."/>
            <person name="Papp V."/>
            <person name="Albert L."/>
            <person name="Andreopoulos W."/>
            <person name="Angelini C."/>
            <person name="Antonin V."/>
            <person name="Barry K.W."/>
            <person name="Bougher N.L."/>
            <person name="Buchanan P."/>
            <person name="Buyck B."/>
            <person name="Bense V."/>
            <person name="Catcheside P."/>
            <person name="Chovatia M."/>
            <person name="Cooper J."/>
            <person name="Damon W."/>
            <person name="Desjardin D."/>
            <person name="Finy P."/>
            <person name="Geml J."/>
            <person name="Haridas S."/>
            <person name="Hughes K."/>
            <person name="Justo A."/>
            <person name="Karasinski D."/>
            <person name="Kautmanova I."/>
            <person name="Kiss B."/>
            <person name="Kocsube S."/>
            <person name="Kotiranta H."/>
            <person name="LaButti K.M."/>
            <person name="Lechner B.E."/>
            <person name="Liimatainen K."/>
            <person name="Lipzen A."/>
            <person name="Lukacs Z."/>
            <person name="Mihaltcheva S."/>
            <person name="Morgado L.N."/>
            <person name="Niskanen T."/>
            <person name="Noordeloos M.E."/>
            <person name="Ohm R.A."/>
            <person name="Ortiz-Santana B."/>
            <person name="Ovrebo C."/>
            <person name="Racz N."/>
            <person name="Riley R."/>
            <person name="Savchenko A."/>
            <person name="Shiryaev A."/>
            <person name="Soop K."/>
            <person name="Spirin V."/>
            <person name="Szebenyi C."/>
            <person name="Tomsovsky M."/>
            <person name="Tulloss R.E."/>
            <person name="Uehling J."/>
            <person name="Grigoriev I.V."/>
            <person name="Vagvolgyi C."/>
            <person name="Papp T."/>
            <person name="Martin F.M."/>
            <person name="Miettinen O."/>
            <person name="Hibbett D.S."/>
            <person name="Nagy L.G."/>
        </authorList>
    </citation>
    <scope>NUCLEOTIDE SEQUENCE [LARGE SCALE GENOMIC DNA]</scope>
    <source>
        <strain evidence="9 10">CBS 962.96</strain>
    </source>
</reference>
<protein>
    <submittedName>
        <fullName evidence="9">Beta-sandwich domain of Sec23/24</fullName>
    </submittedName>
</protein>
<feature type="region of interest" description="Disordered" evidence="5">
    <location>
        <begin position="97"/>
        <end position="169"/>
    </location>
</feature>
<dbReference type="Pfam" id="PF00626">
    <property type="entry name" value="Gelsolin"/>
    <property type="match status" value="1"/>
</dbReference>
<feature type="domain" description="Sec23/Sec24 helical" evidence="7">
    <location>
        <begin position="718"/>
        <end position="768"/>
    </location>
</feature>
<dbReference type="GO" id="GO:0008270">
    <property type="term" value="F:zinc ion binding"/>
    <property type="evidence" value="ECO:0007669"/>
    <property type="project" value="TreeGrafter"/>
</dbReference>
<evidence type="ECO:0000313" key="10">
    <source>
        <dbReference type="Proteomes" id="UP000297245"/>
    </source>
</evidence>
<keyword evidence="10" id="KW-1185">Reference proteome</keyword>
<sequence length="856" mass="93468">MGNSQFSSSQHHRRFSPSPRPRSSNASPTRGQPHCSMRQKKKNLELPDLAILGITTTSLYEQQKSASIPIPIGPYGQPKDMETYTVQPSDHIEKNLGRGQVQQQKHQHQQQQTTAADPSHRDRGRHSQLPTNFSFGNALDHTLLGPNAPPPSRDLSPSTARSRTSSVIRTSSPLVLPKALETAVPEVPTVAEELSENHGVAEGPSSVKQLQDVVGRDSTEEVMVKISWHGGGNVVYLARAGDDDWKGRRKMEREQRRDGCGCESCESGWGTRTFEFRVFKRRERFSSISTGKAPAGMTSNVLKQSTTGFDYTTAHPSLLSAAWFFSKLTMFFATSPASMSTLLLTGTLLVPIVFIQTCFGLVNFNCVILTPTTTDAFAYKSIMDAAVPTSISNLCMVNRTLTRSLVSSANGFGWSETFQLYTANLPTPALGNSHYLSLYFFSLPPPSSPNSPAEPSMLVISDIEDFFLPKPNDKRDVAQKTNELAGDGTTTATVLARAIYSEGVKNVAACYNSMDLQGSASCRQPVATISANGDTHIRNLISPAMQCIDKEGVITVKGGKTTHDDIEVTEGMRFDCGFISPYFITDVKGQKVDEDAIKFAQEFGEVLAMPIMLEAVMRVQASRGLRMASLHGNFFVRLTDLLAMPAVPQDQGYAIEVQIEETITAPFVVFQTAVLHTTCYGERRIRVVTQALPTTSNLSEIFTSVDQIALATLLANKAVELGENTKALPVLVLGLLKNVGICQSAQIPPDIRAYSQALLTLLPVQLLIPYIYPSFYSLRNMPPEAGTGGPDGVIMPPPLPLTSERIERHGLFLIEDGQDIFLWVGRNAVPQLIMDVFNLPGYDVLRGGKVNGNGGY</sequence>
<accession>A0A4S8KZM2</accession>
<dbReference type="SUPFAM" id="SSF48592">
    <property type="entry name" value="GroEL equatorial domain-like"/>
    <property type="match status" value="1"/>
</dbReference>
<evidence type="ECO:0000256" key="2">
    <source>
        <dbReference type="ARBA" id="ARBA00022824"/>
    </source>
</evidence>
<dbReference type="PANTHER" id="PTHR13803">
    <property type="entry name" value="SEC24-RELATED PROTEIN"/>
    <property type="match status" value="1"/>
</dbReference>
<dbReference type="PANTHER" id="PTHR13803:SF39">
    <property type="entry name" value="SECRETORY 24AB, ISOFORM A"/>
    <property type="match status" value="1"/>
</dbReference>
<dbReference type="GO" id="GO:0090110">
    <property type="term" value="P:COPII-coated vesicle cargo loading"/>
    <property type="evidence" value="ECO:0007669"/>
    <property type="project" value="TreeGrafter"/>
</dbReference>
<dbReference type="InterPro" id="IPR027410">
    <property type="entry name" value="TCP-1-like_intermed_sf"/>
</dbReference>
<evidence type="ECO:0000256" key="5">
    <source>
        <dbReference type="SAM" id="MobiDB-lite"/>
    </source>
</evidence>
<dbReference type="Gene3D" id="2.60.40.1670">
    <property type="entry name" value="beta-sandwich domain of Sec23/24"/>
    <property type="match status" value="1"/>
</dbReference>
<dbReference type="SUPFAM" id="SSF82754">
    <property type="entry name" value="C-terminal, gelsolin-like domain of Sec23/24"/>
    <property type="match status" value="1"/>
</dbReference>
<evidence type="ECO:0000313" key="9">
    <source>
        <dbReference type="EMBL" id="THU81527.1"/>
    </source>
</evidence>
<dbReference type="OrthoDB" id="531008at2759"/>
<evidence type="ECO:0000256" key="3">
    <source>
        <dbReference type="ARBA" id="ARBA00022892"/>
    </source>
</evidence>
<dbReference type="GO" id="GO:0070971">
    <property type="term" value="C:endoplasmic reticulum exit site"/>
    <property type="evidence" value="ECO:0007669"/>
    <property type="project" value="TreeGrafter"/>
</dbReference>
<dbReference type="Gene3D" id="3.40.20.10">
    <property type="entry name" value="Severin"/>
    <property type="match status" value="1"/>
</dbReference>
<dbReference type="InterPro" id="IPR027413">
    <property type="entry name" value="GROEL-like_equatorial_sf"/>
</dbReference>
<gene>
    <name evidence="9" type="ORF">K435DRAFT_873241</name>
</gene>
<dbReference type="Gene3D" id="1.10.560.10">
    <property type="entry name" value="GroEL-like equatorial domain"/>
    <property type="match status" value="1"/>
</dbReference>
<dbReference type="AlphaFoldDB" id="A0A4S8KZM2"/>
<comment type="subcellular location">
    <subcellularLocation>
        <location evidence="1">Endoplasmic reticulum membrane</location>
    </subcellularLocation>
</comment>
<dbReference type="InterPro" id="IPR036175">
    <property type="entry name" value="Sec23/24_helical_dom_sf"/>
</dbReference>
<dbReference type="InterPro" id="IPR006900">
    <property type="entry name" value="Sec23/24_helical_dom"/>
</dbReference>
<dbReference type="GO" id="GO:0000149">
    <property type="term" value="F:SNARE binding"/>
    <property type="evidence" value="ECO:0007669"/>
    <property type="project" value="TreeGrafter"/>
</dbReference>
<evidence type="ECO:0000259" key="8">
    <source>
        <dbReference type="Pfam" id="PF08033"/>
    </source>
</evidence>
<dbReference type="SUPFAM" id="SSF81995">
    <property type="entry name" value="beta-sandwich domain of Sec23/24"/>
    <property type="match status" value="1"/>
</dbReference>
<dbReference type="Pfam" id="PF08033">
    <property type="entry name" value="Sec23_BS"/>
    <property type="match status" value="1"/>
</dbReference>
<proteinExistence type="predicted"/>
<dbReference type="InterPro" id="IPR007123">
    <property type="entry name" value="Gelsolin-like_dom"/>
</dbReference>
<evidence type="ECO:0000259" key="7">
    <source>
        <dbReference type="Pfam" id="PF04815"/>
    </source>
</evidence>
<dbReference type="InterPro" id="IPR012990">
    <property type="entry name" value="Beta-sandwich_Sec23_24"/>
</dbReference>
<dbReference type="EMBL" id="ML179801">
    <property type="protein sequence ID" value="THU81527.1"/>
    <property type="molecule type" value="Genomic_DNA"/>
</dbReference>
<dbReference type="InterPro" id="IPR036180">
    <property type="entry name" value="Gelsolin-like_dom_sf"/>
</dbReference>
<keyword evidence="3" id="KW-0813">Transport</keyword>
<dbReference type="GO" id="GO:0030127">
    <property type="term" value="C:COPII vesicle coat"/>
    <property type="evidence" value="ECO:0007669"/>
    <property type="project" value="InterPro"/>
</dbReference>
<dbReference type="GO" id="GO:0005789">
    <property type="term" value="C:endoplasmic reticulum membrane"/>
    <property type="evidence" value="ECO:0007669"/>
    <property type="project" value="UniProtKB-SubCell"/>
</dbReference>
<dbReference type="SUPFAM" id="SSF81811">
    <property type="entry name" value="Helical domain of Sec23/24"/>
    <property type="match status" value="1"/>
</dbReference>
<feature type="compositionally biased region" description="Low complexity" evidence="5">
    <location>
        <begin position="158"/>
        <end position="169"/>
    </location>
</feature>
<organism evidence="9 10">
    <name type="scientific">Dendrothele bispora (strain CBS 962.96)</name>
    <dbReference type="NCBI Taxonomy" id="1314807"/>
    <lineage>
        <taxon>Eukaryota</taxon>
        <taxon>Fungi</taxon>
        <taxon>Dikarya</taxon>
        <taxon>Basidiomycota</taxon>
        <taxon>Agaricomycotina</taxon>
        <taxon>Agaricomycetes</taxon>
        <taxon>Agaricomycetidae</taxon>
        <taxon>Agaricales</taxon>
        <taxon>Agaricales incertae sedis</taxon>
        <taxon>Dendrothele</taxon>
    </lineage>
</organism>
<dbReference type="Pfam" id="PF04815">
    <property type="entry name" value="Sec23_helical"/>
    <property type="match status" value="1"/>
</dbReference>
<dbReference type="Proteomes" id="UP000297245">
    <property type="component" value="Unassembled WGS sequence"/>
</dbReference>